<dbReference type="AlphaFoldDB" id="A0A024U3G2"/>
<comment type="subcellular location">
    <subcellularLocation>
        <location evidence="7">Cytoplasm</location>
    </subcellularLocation>
    <subcellularLocation>
        <location evidence="7">Nucleus</location>
    </subcellularLocation>
</comment>
<evidence type="ECO:0000259" key="9">
    <source>
        <dbReference type="Pfam" id="PF04981"/>
    </source>
</evidence>
<evidence type="ECO:0000256" key="2">
    <source>
        <dbReference type="ARBA" id="ARBA00017035"/>
    </source>
</evidence>
<feature type="domain" description="Nmd3 N-terminal" evidence="9">
    <location>
        <begin position="5"/>
        <end position="240"/>
    </location>
</feature>
<dbReference type="InterPro" id="IPR007064">
    <property type="entry name" value="Nmd3_N"/>
</dbReference>
<dbReference type="RefSeq" id="XP_008870537.1">
    <property type="nucleotide sequence ID" value="XM_008872315.1"/>
</dbReference>
<organism evidence="12">
    <name type="scientific">Aphanomyces invadans</name>
    <dbReference type="NCBI Taxonomy" id="157072"/>
    <lineage>
        <taxon>Eukaryota</taxon>
        <taxon>Sar</taxon>
        <taxon>Stramenopiles</taxon>
        <taxon>Oomycota</taxon>
        <taxon>Saprolegniomycetes</taxon>
        <taxon>Saprolegniales</taxon>
        <taxon>Verrucalvaceae</taxon>
        <taxon>Aphanomyces</taxon>
    </lineage>
</organism>
<feature type="domain" description="60S ribosomal export protein NMD3 OB-fold" evidence="10">
    <location>
        <begin position="342"/>
        <end position="409"/>
    </location>
</feature>
<evidence type="ECO:0000256" key="5">
    <source>
        <dbReference type="ARBA" id="ARBA00022927"/>
    </source>
</evidence>
<evidence type="ECO:0000259" key="10">
    <source>
        <dbReference type="Pfam" id="PF21192"/>
    </source>
</evidence>
<dbReference type="PANTHER" id="PTHR12746">
    <property type="entry name" value="NONSENSE-MEDIATED MRNA DECAY PROTEIN 3"/>
    <property type="match status" value="1"/>
</dbReference>
<evidence type="ECO:0000313" key="12">
    <source>
        <dbReference type="EMBL" id="ETW00402.1"/>
    </source>
</evidence>
<dbReference type="STRING" id="157072.A0A024U3G2"/>
<keyword evidence="4 7" id="KW-0963">Cytoplasm</keyword>
<feature type="region of interest" description="Disordered" evidence="8">
    <location>
        <begin position="416"/>
        <end position="443"/>
    </location>
</feature>
<evidence type="ECO:0000259" key="11">
    <source>
        <dbReference type="Pfam" id="PF21193"/>
    </source>
</evidence>
<dbReference type="eggNOG" id="KOG2613">
    <property type="taxonomic scope" value="Eukaryota"/>
</dbReference>
<reference evidence="12" key="1">
    <citation type="submission" date="2013-12" db="EMBL/GenBank/DDBJ databases">
        <title>The Genome Sequence of Aphanomyces invadans NJM9701.</title>
        <authorList>
            <consortium name="The Broad Institute Genomics Platform"/>
            <person name="Russ C."/>
            <person name="Tyler B."/>
            <person name="van West P."/>
            <person name="Dieguez-Uribeondo J."/>
            <person name="Young S.K."/>
            <person name="Zeng Q."/>
            <person name="Gargeya S."/>
            <person name="Fitzgerald M."/>
            <person name="Abouelleil A."/>
            <person name="Alvarado L."/>
            <person name="Chapman S.B."/>
            <person name="Gainer-Dewar J."/>
            <person name="Goldberg J."/>
            <person name="Griggs A."/>
            <person name="Gujja S."/>
            <person name="Hansen M."/>
            <person name="Howarth C."/>
            <person name="Imamovic A."/>
            <person name="Ireland A."/>
            <person name="Larimer J."/>
            <person name="McCowan C."/>
            <person name="Murphy C."/>
            <person name="Pearson M."/>
            <person name="Poon T.W."/>
            <person name="Priest M."/>
            <person name="Roberts A."/>
            <person name="Saif S."/>
            <person name="Shea T."/>
            <person name="Sykes S."/>
            <person name="Wortman J."/>
            <person name="Nusbaum C."/>
            <person name="Birren B."/>
        </authorList>
    </citation>
    <scope>NUCLEOTIDE SEQUENCE [LARGE SCALE GENOMIC DNA]</scope>
    <source>
        <strain evidence="12">NJM9701</strain>
    </source>
</reference>
<keyword evidence="3 7" id="KW-0813">Transport</keyword>
<evidence type="ECO:0000256" key="4">
    <source>
        <dbReference type="ARBA" id="ARBA00022490"/>
    </source>
</evidence>
<evidence type="ECO:0000256" key="3">
    <source>
        <dbReference type="ARBA" id="ARBA00022448"/>
    </source>
</evidence>
<dbReference type="GO" id="GO:0015031">
    <property type="term" value="P:protein transport"/>
    <property type="evidence" value="ECO:0007669"/>
    <property type="project" value="UniProtKB-KW"/>
</dbReference>
<keyword evidence="5 7" id="KW-0653">Protein transport</keyword>
<dbReference type="GO" id="GO:0043023">
    <property type="term" value="F:ribosomal large subunit binding"/>
    <property type="evidence" value="ECO:0007669"/>
    <property type="project" value="InterPro"/>
</dbReference>
<comment type="similarity">
    <text evidence="1 7">Belongs to the NMD3 family.</text>
</comment>
<sequence length="491" mass="54910">MTILCCMCGVSIESNLANMCAPCLSTEVDIAEGISKECTLIQCSGCLRFQRSTGAKGTNGIFAECPLESLDLMALCLKKIHGLNRDVKLVDASFIWTEPHSKRIKLKLTIRKEAIRNAILQKSFIVTFVVENLKCADCSKQYNNSTWKAVVQIRQKVPHKRTFYHLEQIILKHGAHTRAIGMTAEKDGMDFFFNEKNSAERFAAFLSQHVPTRTKSARKLISSDNHNNTANVKLTVNVELAPICKDDLVILDKRLSQICGSNLVLVTRVTTQIHILDPLSGRRAEIPCDRYWKTPFEALDSASSMVELVVLNVELVDEPHRHKPSAEMVKEASAPHAAGAPEDLMAVVEVARVSDFGINDTTFSVTTHLGRYLSAGDFVKGYDLSRCNFGTQQLYYLESDLPDILLVRRVYPKKDAGDQKQSKKGTRRKSMLARGGKDKDIEREEAEYEAFMDDYEEDEEAAAGDDHDVALSVHDRIDETSEALARVVVHE</sequence>
<dbReference type="Pfam" id="PF21193">
    <property type="entry name" value="NMD_SH3"/>
    <property type="match status" value="1"/>
</dbReference>
<keyword evidence="6 7" id="KW-0539">Nucleus</keyword>
<gene>
    <name evidence="12" type="ORF">H310_07040</name>
</gene>
<dbReference type="VEuPathDB" id="FungiDB:H310_07040"/>
<dbReference type="InterPro" id="IPR048898">
    <property type="entry name" value="OB_NMD3"/>
</dbReference>
<dbReference type="GO" id="GO:0000055">
    <property type="term" value="P:ribosomal large subunit export from nucleus"/>
    <property type="evidence" value="ECO:0007669"/>
    <property type="project" value="TreeGrafter"/>
</dbReference>
<dbReference type="InterPro" id="IPR048899">
    <property type="entry name" value="NMD_SH3"/>
</dbReference>
<proteinExistence type="inferred from homology"/>
<feature type="domain" description="60S ribosomal export protein NMD3 SH3" evidence="11">
    <location>
        <begin position="243"/>
        <end position="286"/>
    </location>
</feature>
<comment type="function">
    <text evidence="7">Acts as an adapter for the XPO1/CRM1-mediated export of the 60S ribosomal subunit.</text>
</comment>
<dbReference type="GeneID" id="20084090"/>
<dbReference type="Pfam" id="PF04981">
    <property type="entry name" value="NMD3"/>
    <property type="match status" value="1"/>
</dbReference>
<protein>
    <recommendedName>
        <fullName evidence="2 7">60S ribosomal export protein NMD3</fullName>
    </recommendedName>
</protein>
<dbReference type="InterPro" id="IPR039768">
    <property type="entry name" value="Nmd3"/>
</dbReference>
<dbReference type="GO" id="GO:0005634">
    <property type="term" value="C:nucleus"/>
    <property type="evidence" value="ECO:0007669"/>
    <property type="project" value="UniProtKB-SubCell"/>
</dbReference>
<evidence type="ECO:0000256" key="1">
    <source>
        <dbReference type="ARBA" id="ARBA00009794"/>
    </source>
</evidence>
<feature type="compositionally biased region" description="Basic residues" evidence="8">
    <location>
        <begin position="422"/>
        <end position="431"/>
    </location>
</feature>
<dbReference type="EMBL" id="KI913964">
    <property type="protein sequence ID" value="ETW00402.1"/>
    <property type="molecule type" value="Genomic_DNA"/>
</dbReference>
<accession>A0A024U3G2</accession>
<dbReference type="GO" id="GO:0005737">
    <property type="term" value="C:cytoplasm"/>
    <property type="evidence" value="ECO:0007669"/>
    <property type="project" value="UniProtKB-SubCell"/>
</dbReference>
<evidence type="ECO:0000256" key="7">
    <source>
        <dbReference type="RuleBase" id="RU364108"/>
    </source>
</evidence>
<dbReference type="OrthoDB" id="203821at2759"/>
<name>A0A024U3G2_9STRA</name>
<dbReference type="PANTHER" id="PTHR12746:SF2">
    <property type="entry name" value="60S RIBOSOMAL EXPORT PROTEIN NMD3"/>
    <property type="match status" value="1"/>
</dbReference>
<dbReference type="Pfam" id="PF21192">
    <property type="entry name" value="OB_NMD3"/>
    <property type="match status" value="1"/>
</dbReference>
<evidence type="ECO:0000256" key="8">
    <source>
        <dbReference type="SAM" id="MobiDB-lite"/>
    </source>
</evidence>
<evidence type="ECO:0000256" key="6">
    <source>
        <dbReference type="ARBA" id="ARBA00023242"/>
    </source>
</evidence>